<evidence type="ECO:0000313" key="7">
    <source>
        <dbReference type="EMBL" id="CAB4036561.1"/>
    </source>
</evidence>
<evidence type="ECO:0000256" key="3">
    <source>
        <dbReference type="ARBA" id="ARBA00022833"/>
    </source>
</evidence>
<feature type="region of interest" description="Disordered" evidence="6">
    <location>
        <begin position="63"/>
        <end position="111"/>
    </location>
</feature>
<evidence type="ECO:0000313" key="8">
    <source>
        <dbReference type="Proteomes" id="UP001152795"/>
    </source>
</evidence>
<feature type="compositionally biased region" description="Pro residues" evidence="6">
    <location>
        <begin position="99"/>
        <end position="108"/>
    </location>
</feature>
<sequence>MPGRVKCFVSGCNNSWYRNTISNEGTLSFHRLPKNTVLIEKYENILKTKVPNAQNARVCGQHFKNGKRESPSELPISHIPPASNSEAGPICPKRKAPTPRGPVPPPKPRNQYFNTYKERMMKKQLDKKQAEINNLNEQLISKEMKIQDLQNLLQESRTNTGMEHNKVNACEADIIRLQNGLQEWEFNIERFIKDDSKMVFYTGLNSEQFNSFWEFVEPEISTPKRRKGISRKNELFAVLVKLRLGLQYEDLADRLGLSRQTVSRLFEGWITFLSSIVAKINL</sequence>
<proteinExistence type="predicted"/>
<evidence type="ECO:0000256" key="4">
    <source>
        <dbReference type="ARBA" id="ARBA00023125"/>
    </source>
</evidence>
<dbReference type="Gene3D" id="6.20.210.20">
    <property type="entry name" value="THAP domain"/>
    <property type="match status" value="1"/>
</dbReference>
<protein>
    <submittedName>
        <fullName evidence="7">THAP domain-containing 11</fullName>
    </submittedName>
</protein>
<organism evidence="7 8">
    <name type="scientific">Paramuricea clavata</name>
    <name type="common">Red gorgonian</name>
    <name type="synonym">Violescent sea-whip</name>
    <dbReference type="NCBI Taxonomy" id="317549"/>
    <lineage>
        <taxon>Eukaryota</taxon>
        <taxon>Metazoa</taxon>
        <taxon>Cnidaria</taxon>
        <taxon>Anthozoa</taxon>
        <taxon>Octocorallia</taxon>
        <taxon>Malacalcyonacea</taxon>
        <taxon>Plexauridae</taxon>
        <taxon>Paramuricea</taxon>
    </lineage>
</organism>
<dbReference type="GO" id="GO:0003677">
    <property type="term" value="F:DNA binding"/>
    <property type="evidence" value="ECO:0007669"/>
    <property type="project" value="UniProtKB-UniRule"/>
</dbReference>
<dbReference type="PANTHER" id="PTHR23080">
    <property type="entry name" value="THAP DOMAIN PROTEIN"/>
    <property type="match status" value="1"/>
</dbReference>
<dbReference type="AlphaFoldDB" id="A0A7D9LSS6"/>
<keyword evidence="5" id="KW-0175">Coiled coil</keyword>
<dbReference type="Pfam" id="PF05485">
    <property type="entry name" value="THAP"/>
    <property type="match status" value="1"/>
</dbReference>
<dbReference type="PROSITE" id="PS50950">
    <property type="entry name" value="ZF_THAP"/>
    <property type="match status" value="1"/>
</dbReference>
<dbReference type="InterPro" id="IPR027805">
    <property type="entry name" value="Transposase_HTH_dom"/>
</dbReference>
<accession>A0A7D9LSS6</accession>
<dbReference type="GO" id="GO:0008270">
    <property type="term" value="F:zinc ion binding"/>
    <property type="evidence" value="ECO:0007669"/>
    <property type="project" value="UniProtKB-KW"/>
</dbReference>
<evidence type="ECO:0000256" key="5">
    <source>
        <dbReference type="SAM" id="Coils"/>
    </source>
</evidence>
<dbReference type="EMBL" id="CACRXK020022174">
    <property type="protein sequence ID" value="CAB4036561.1"/>
    <property type="molecule type" value="Genomic_DNA"/>
</dbReference>
<dbReference type="InterPro" id="IPR006612">
    <property type="entry name" value="THAP_Znf"/>
</dbReference>
<dbReference type="InterPro" id="IPR038441">
    <property type="entry name" value="THAP_Znf_sf"/>
</dbReference>
<feature type="coiled-coil region" evidence="5">
    <location>
        <begin position="118"/>
        <end position="159"/>
    </location>
</feature>
<evidence type="ECO:0000256" key="1">
    <source>
        <dbReference type="ARBA" id="ARBA00022723"/>
    </source>
</evidence>
<dbReference type="Pfam" id="PF13613">
    <property type="entry name" value="HTH_Tnp_4"/>
    <property type="match status" value="1"/>
</dbReference>
<dbReference type="OrthoDB" id="6146439at2759"/>
<evidence type="ECO:0000256" key="2">
    <source>
        <dbReference type="ARBA" id="ARBA00022771"/>
    </source>
</evidence>
<dbReference type="PANTHER" id="PTHR23080:SF133">
    <property type="entry name" value="SI:CH211-262I1.5-RELATED"/>
    <property type="match status" value="1"/>
</dbReference>
<dbReference type="SUPFAM" id="SSF57716">
    <property type="entry name" value="Glucocorticoid receptor-like (DNA-binding domain)"/>
    <property type="match status" value="1"/>
</dbReference>
<keyword evidence="2" id="KW-0863">Zinc-finger</keyword>
<evidence type="ECO:0000256" key="6">
    <source>
        <dbReference type="SAM" id="MobiDB-lite"/>
    </source>
</evidence>
<keyword evidence="1" id="KW-0479">Metal-binding</keyword>
<comment type="caution">
    <text evidence="7">The sequence shown here is derived from an EMBL/GenBank/DDBJ whole genome shotgun (WGS) entry which is preliminary data.</text>
</comment>
<keyword evidence="3" id="KW-0862">Zinc</keyword>
<gene>
    <name evidence="7" type="ORF">PACLA_8A012794</name>
</gene>
<name>A0A7D9LSS6_PARCT</name>
<dbReference type="Proteomes" id="UP001152795">
    <property type="component" value="Unassembled WGS sequence"/>
</dbReference>
<reference evidence="7" key="1">
    <citation type="submission" date="2020-04" db="EMBL/GenBank/DDBJ databases">
        <authorList>
            <person name="Alioto T."/>
            <person name="Alioto T."/>
            <person name="Gomez Garrido J."/>
        </authorList>
    </citation>
    <scope>NUCLEOTIDE SEQUENCE</scope>
    <source>
        <strain evidence="7">A484AB</strain>
    </source>
</reference>
<keyword evidence="8" id="KW-1185">Reference proteome</keyword>
<keyword evidence="4" id="KW-0238">DNA-binding</keyword>